<dbReference type="UniPathway" id="UPA00629">
    <property type="reaction ID" value="UER00684"/>
</dbReference>
<comment type="caution">
    <text evidence="6">The sequence shown here is derived from an EMBL/GenBank/DDBJ whole genome shotgun (WGS) entry which is preliminary data.</text>
</comment>
<reference evidence="6 7" key="1">
    <citation type="submission" date="2020-07" db="EMBL/GenBank/DDBJ databases">
        <title>Halieaceae bacterium, F7430, whole genome shotgun sequencing project.</title>
        <authorList>
            <person name="Jiang S."/>
            <person name="Liu Z.W."/>
            <person name="Du Z.J."/>
        </authorList>
    </citation>
    <scope>NUCLEOTIDE SEQUENCE [LARGE SCALE GENOMIC DNA]</scope>
    <source>
        <strain evidence="6 7">F7430</strain>
    </source>
</reference>
<comment type="catalytic activity">
    <reaction evidence="1 4">
        <text>alpha-D-glucosamine 6-phosphate + H2O = beta-D-fructose 6-phosphate + NH4(+)</text>
        <dbReference type="Rhea" id="RHEA:12172"/>
        <dbReference type="ChEBI" id="CHEBI:15377"/>
        <dbReference type="ChEBI" id="CHEBI:28938"/>
        <dbReference type="ChEBI" id="CHEBI:57634"/>
        <dbReference type="ChEBI" id="CHEBI:75989"/>
        <dbReference type="EC" id="3.5.99.6"/>
    </reaction>
</comment>
<dbReference type="Pfam" id="PF01182">
    <property type="entry name" value="Glucosamine_iso"/>
    <property type="match status" value="1"/>
</dbReference>
<dbReference type="GO" id="GO:0005737">
    <property type="term" value="C:cytoplasm"/>
    <property type="evidence" value="ECO:0007669"/>
    <property type="project" value="TreeGrafter"/>
</dbReference>
<keyword evidence="3 4" id="KW-0119">Carbohydrate metabolism</keyword>
<dbReference type="GO" id="GO:0042802">
    <property type="term" value="F:identical protein binding"/>
    <property type="evidence" value="ECO:0007669"/>
    <property type="project" value="TreeGrafter"/>
</dbReference>
<dbReference type="InterPro" id="IPR004547">
    <property type="entry name" value="Glucosamine6P_isomerase"/>
</dbReference>
<dbReference type="HAMAP" id="MF_01241">
    <property type="entry name" value="GlcN6P_deamin"/>
    <property type="match status" value="1"/>
</dbReference>
<dbReference type="AlphaFoldDB" id="A0A7W2YKJ8"/>
<dbReference type="GO" id="GO:0004342">
    <property type="term" value="F:glucosamine-6-phosphate deaminase activity"/>
    <property type="evidence" value="ECO:0007669"/>
    <property type="project" value="UniProtKB-UniRule"/>
</dbReference>
<dbReference type="Proteomes" id="UP000539350">
    <property type="component" value="Unassembled WGS sequence"/>
</dbReference>
<comment type="caution">
    <text evidence="4">Lacks conserved residue(s) required for the propagation of feature annotation.</text>
</comment>
<keyword evidence="2 4" id="KW-0378">Hydrolase</keyword>
<keyword evidence="7" id="KW-1185">Reference proteome</keyword>
<name>A0A7W2YKJ8_9GAMM</name>
<evidence type="ECO:0000256" key="4">
    <source>
        <dbReference type="HAMAP-Rule" id="MF_01241"/>
    </source>
</evidence>
<dbReference type="NCBIfam" id="TIGR00502">
    <property type="entry name" value="nagB"/>
    <property type="match status" value="1"/>
</dbReference>
<feature type="active site" description="Proton acceptor; for enolization step" evidence="4">
    <location>
        <position position="67"/>
    </location>
</feature>
<accession>A0A7W2YKJ8</accession>
<sequence>MKVVILDTPTQVADYAAELFQQQLQHKPASVFGLATGSTPLKLYRELIKRQHGGLISFNQAQSFNLDEYLGLAATHPHSYSYFMQQELFDHIDIQASNTHVPPGDAPDPEAACAQYERAIEAAGGIDLQLLGIGRNGHIGFNEPGSAFSSRTRVAKLSPETMRDNARFFSQDQRQPELSITMGIATIMAARQVILLATGDNKAEAVQATVDGPMSVDCPASVLQSHPAATVIVDQAAALLNQPVTLRPASSQYDAVRRRGR</sequence>
<comment type="function">
    <text evidence="4">Catalyzes the reversible isomerization-deamination of glucosamine 6-phosphate (GlcN6P) to form fructose 6-phosphate (Fru6P) and ammonium ion.</text>
</comment>
<evidence type="ECO:0000313" key="7">
    <source>
        <dbReference type="Proteomes" id="UP000539350"/>
    </source>
</evidence>
<dbReference type="GO" id="GO:0005975">
    <property type="term" value="P:carbohydrate metabolic process"/>
    <property type="evidence" value="ECO:0007669"/>
    <property type="project" value="InterPro"/>
</dbReference>
<feature type="active site" description="Proton acceptor; for ring-opening step" evidence="4">
    <location>
        <position position="138"/>
    </location>
</feature>
<feature type="domain" description="Glucosamine/galactosamine-6-phosphate isomerase" evidence="5">
    <location>
        <begin position="10"/>
        <end position="226"/>
    </location>
</feature>
<dbReference type="EC" id="3.5.99.6" evidence="4"/>
<comment type="pathway">
    <text evidence="4">Amino-sugar metabolism; N-acetylneuraminate degradation; D-fructose 6-phosphate from N-acetylneuraminate: step 5/5.</text>
</comment>
<dbReference type="PANTHER" id="PTHR11280">
    <property type="entry name" value="GLUCOSAMINE-6-PHOSPHATE ISOMERASE"/>
    <property type="match status" value="1"/>
</dbReference>
<dbReference type="GO" id="GO:0006043">
    <property type="term" value="P:glucosamine catabolic process"/>
    <property type="evidence" value="ECO:0007669"/>
    <property type="project" value="TreeGrafter"/>
</dbReference>
<dbReference type="InterPro" id="IPR006148">
    <property type="entry name" value="Glc/Gal-6P_isomerase"/>
</dbReference>
<dbReference type="PROSITE" id="PS01161">
    <property type="entry name" value="GLC_GALNAC_ISOMERASE"/>
    <property type="match status" value="1"/>
</dbReference>
<organism evidence="6 7">
    <name type="scientific">Sediminihaliea albiluteola</name>
    <dbReference type="NCBI Taxonomy" id="2758564"/>
    <lineage>
        <taxon>Bacteria</taxon>
        <taxon>Pseudomonadati</taxon>
        <taxon>Pseudomonadota</taxon>
        <taxon>Gammaproteobacteria</taxon>
        <taxon>Cellvibrionales</taxon>
        <taxon>Halieaceae</taxon>
        <taxon>Sediminihaliea</taxon>
    </lineage>
</organism>
<dbReference type="Gene3D" id="3.40.50.1360">
    <property type="match status" value="1"/>
</dbReference>
<dbReference type="CDD" id="cd01399">
    <property type="entry name" value="GlcN6P_deaminase"/>
    <property type="match status" value="1"/>
</dbReference>
<evidence type="ECO:0000256" key="1">
    <source>
        <dbReference type="ARBA" id="ARBA00000644"/>
    </source>
</evidence>
<dbReference type="GO" id="GO:0006046">
    <property type="term" value="P:N-acetylglucosamine catabolic process"/>
    <property type="evidence" value="ECO:0007669"/>
    <property type="project" value="UniProtKB-UniRule"/>
</dbReference>
<dbReference type="RefSeq" id="WP_182174959.1">
    <property type="nucleotide sequence ID" value="NZ_JACFXU010000018.1"/>
</dbReference>
<protein>
    <recommendedName>
        <fullName evidence="4">Glucosamine-6-phosphate deaminase</fullName>
        <ecNumber evidence="4">3.5.99.6</ecNumber>
    </recommendedName>
    <alternativeName>
        <fullName evidence="4">GlcN6P deaminase</fullName>
        <shortName evidence="4">GNPDA</shortName>
    </alternativeName>
    <alternativeName>
        <fullName evidence="4">Glucosamine-6-phosphate isomerase</fullName>
    </alternativeName>
</protein>
<comment type="subunit">
    <text evidence="4">Homohexamer.</text>
</comment>
<proteinExistence type="inferred from homology"/>
<evidence type="ECO:0000259" key="5">
    <source>
        <dbReference type="Pfam" id="PF01182"/>
    </source>
</evidence>
<gene>
    <name evidence="4 6" type="primary">nagB</name>
    <name evidence="6" type="ORF">H2508_13740</name>
</gene>
<feature type="active site" description="For ring-opening step" evidence="4">
    <location>
        <position position="143"/>
    </location>
</feature>
<dbReference type="EMBL" id="JACFXU010000018">
    <property type="protein sequence ID" value="MBA6414172.1"/>
    <property type="molecule type" value="Genomic_DNA"/>
</dbReference>
<evidence type="ECO:0000256" key="3">
    <source>
        <dbReference type="ARBA" id="ARBA00023277"/>
    </source>
</evidence>
<dbReference type="GO" id="GO:0019262">
    <property type="term" value="P:N-acetylneuraminate catabolic process"/>
    <property type="evidence" value="ECO:0007669"/>
    <property type="project" value="UniProtKB-UniRule"/>
</dbReference>
<dbReference type="PANTHER" id="PTHR11280:SF5">
    <property type="entry name" value="GLUCOSAMINE-6-PHOSPHATE ISOMERASE"/>
    <property type="match status" value="1"/>
</dbReference>
<evidence type="ECO:0000256" key="2">
    <source>
        <dbReference type="ARBA" id="ARBA00022801"/>
    </source>
</evidence>
<feature type="active site" description="For ring-opening step" evidence="4">
    <location>
        <position position="136"/>
    </location>
</feature>
<dbReference type="InterPro" id="IPR018321">
    <property type="entry name" value="Glucosamine6P_isomerase_CS"/>
</dbReference>
<dbReference type="SUPFAM" id="SSF100950">
    <property type="entry name" value="NagB/RpiA/CoA transferase-like"/>
    <property type="match status" value="1"/>
</dbReference>
<evidence type="ECO:0000313" key="6">
    <source>
        <dbReference type="EMBL" id="MBA6414172.1"/>
    </source>
</evidence>
<comment type="similarity">
    <text evidence="4">Belongs to the glucosamine/galactosamine-6-phosphate isomerase family. NagB subfamily.</text>
</comment>
<dbReference type="InterPro" id="IPR037171">
    <property type="entry name" value="NagB/RpiA_transferase-like"/>
</dbReference>
<dbReference type="FunFam" id="3.40.50.1360:FF:000003">
    <property type="entry name" value="Glucosamine-6-phosphate deaminase"/>
    <property type="match status" value="1"/>
</dbReference>